<dbReference type="InterPro" id="IPR036942">
    <property type="entry name" value="Beta-barrel_TonB_sf"/>
</dbReference>
<dbReference type="InterPro" id="IPR010105">
    <property type="entry name" value="TonB_sidphr_rcpt"/>
</dbReference>
<dbReference type="SUPFAM" id="SSF56935">
    <property type="entry name" value="Porins"/>
    <property type="match status" value="1"/>
</dbReference>
<dbReference type="EMBL" id="CP041036">
    <property type="protein sequence ID" value="QDE30748.1"/>
    <property type="molecule type" value="Genomic_DNA"/>
</dbReference>
<evidence type="ECO:0000313" key="15">
    <source>
        <dbReference type="EMBL" id="QDE30748.1"/>
    </source>
</evidence>
<dbReference type="AlphaFoldDB" id="A0A4Y5YDS4"/>
<evidence type="ECO:0000256" key="3">
    <source>
        <dbReference type="ARBA" id="ARBA00022448"/>
    </source>
</evidence>
<dbReference type="InterPro" id="IPR000531">
    <property type="entry name" value="Beta-barrel_TonB"/>
</dbReference>
<keyword evidence="12" id="KW-0732">Signal</keyword>
<dbReference type="InterPro" id="IPR037066">
    <property type="entry name" value="Plug_dom_sf"/>
</dbReference>
<keyword evidence="8 15" id="KW-0675">Receptor</keyword>
<name>A0A4Y5YDS4_9GAMM</name>
<evidence type="ECO:0000256" key="8">
    <source>
        <dbReference type="ARBA" id="ARBA00023170"/>
    </source>
</evidence>
<evidence type="ECO:0000256" key="10">
    <source>
        <dbReference type="PROSITE-ProRule" id="PRU01360"/>
    </source>
</evidence>
<feature type="signal peptide" evidence="12">
    <location>
        <begin position="1"/>
        <end position="26"/>
    </location>
</feature>
<evidence type="ECO:0000256" key="1">
    <source>
        <dbReference type="ARBA" id="ARBA00004571"/>
    </source>
</evidence>
<evidence type="ECO:0000256" key="9">
    <source>
        <dbReference type="ARBA" id="ARBA00023237"/>
    </source>
</evidence>
<dbReference type="CDD" id="cd01347">
    <property type="entry name" value="ligand_gated_channel"/>
    <property type="match status" value="1"/>
</dbReference>
<evidence type="ECO:0000256" key="4">
    <source>
        <dbReference type="ARBA" id="ARBA00022452"/>
    </source>
</evidence>
<organism evidence="15 16">
    <name type="scientific">Shewanella polaris</name>
    <dbReference type="NCBI Taxonomy" id="2588449"/>
    <lineage>
        <taxon>Bacteria</taxon>
        <taxon>Pseudomonadati</taxon>
        <taxon>Pseudomonadota</taxon>
        <taxon>Gammaproteobacteria</taxon>
        <taxon>Alteromonadales</taxon>
        <taxon>Shewanellaceae</taxon>
        <taxon>Shewanella</taxon>
    </lineage>
</organism>
<comment type="similarity">
    <text evidence="2 10 11">Belongs to the TonB-dependent receptor family.</text>
</comment>
<keyword evidence="3 10" id="KW-0813">Transport</keyword>
<dbReference type="PROSITE" id="PS52016">
    <property type="entry name" value="TONB_DEPENDENT_REC_3"/>
    <property type="match status" value="1"/>
</dbReference>
<sequence>MKPQHIFALSSLVLAMGFLVQPFALAAEQQNADNNDQNIEKIQILGVRYKRVSQGATGLTMEIDETPQSISVVTNEQITNFGANNLNDVLRLATGINVEEWETNRTQYTSRGFEIKSTQIDGVGLPNDWGIVTGAMEAYGYEKIEVIRGANGLLTGIGNSAGTINYVRKRPTNENEGEVGVSYGSDNFKRVQADYSALLTESGSWAARVVAVAEDKESYLDGLENDRGYLYAIVDGQLTDNSTLAFGFSYQDANTDGNTWGGLVFNYTDGTQAEWDTSATTTQEWTMWDTINTTAFVEYTYILPNDWDLKVAYNHQGLEGENKLFYASGTIDKDTGLGLSGWPGRYDTDFSADILDITTIGHYSLFGNDHEMTLGLSGSQSKKYMYQYPFDYATTAAFGPTPAFPYDLNAIPEPEWGDKVEYSDIDVSLLRAYGSTKINVNDDLFVVAGFNAIKYTREGVNSGVDIDNDESEFSPYAGVVYSITEDINTYFSYSDIYQPQEQYDYDGYFLAPTKGVNYELGLKTLWLDNDLMATFALFSAEQNNLASYAGLNANGNYYYEGANVESKGFEVEVTGHITDNLNAVLAYTLLDVEDENGAEANEWAARNVVNFSMDYTIPQLPELSVGLGGRWQSKTKNVDYNVEQDAYLVVNAFASWNISDDLNLRANINNLTDEKYINSLATIGYYGAPVNGSVNLTYRF</sequence>
<keyword evidence="16" id="KW-1185">Reference proteome</keyword>
<keyword evidence="4 10" id="KW-1134">Transmembrane beta strand</keyword>
<feature type="domain" description="TonB-dependent receptor-like beta-barrel" evidence="13">
    <location>
        <begin position="238"/>
        <end position="671"/>
    </location>
</feature>
<comment type="subcellular location">
    <subcellularLocation>
        <location evidence="1 10">Cell outer membrane</location>
        <topology evidence="1 10">Multi-pass membrane protein</topology>
    </subcellularLocation>
</comment>
<reference evidence="15 16" key="1">
    <citation type="submission" date="2019-06" db="EMBL/GenBank/DDBJ databases">
        <title>The genome of Shewanella sp. SM1901.</title>
        <authorList>
            <person name="Cha Q."/>
        </authorList>
    </citation>
    <scope>NUCLEOTIDE SEQUENCE [LARGE SCALE GENOMIC DNA]</scope>
    <source>
        <strain evidence="15 16">SM1901</strain>
    </source>
</reference>
<gene>
    <name evidence="15" type="ORF">FH971_07090</name>
</gene>
<dbReference type="InterPro" id="IPR039426">
    <property type="entry name" value="TonB-dep_rcpt-like"/>
</dbReference>
<keyword evidence="7 10" id="KW-0472">Membrane</keyword>
<dbReference type="PANTHER" id="PTHR32552:SF74">
    <property type="entry name" value="HYDROXAMATE SIDEROPHORE RECEPTOR FHUE"/>
    <property type="match status" value="1"/>
</dbReference>
<dbReference type="GO" id="GO:0009279">
    <property type="term" value="C:cell outer membrane"/>
    <property type="evidence" value="ECO:0007669"/>
    <property type="project" value="UniProtKB-SubCell"/>
</dbReference>
<keyword evidence="6 11" id="KW-0798">TonB box</keyword>
<dbReference type="Pfam" id="PF00593">
    <property type="entry name" value="TonB_dep_Rec_b-barrel"/>
    <property type="match status" value="1"/>
</dbReference>
<evidence type="ECO:0000256" key="7">
    <source>
        <dbReference type="ARBA" id="ARBA00023136"/>
    </source>
</evidence>
<keyword evidence="5 10" id="KW-0812">Transmembrane</keyword>
<dbReference type="RefSeq" id="WP_140233829.1">
    <property type="nucleotide sequence ID" value="NZ_CP041036.1"/>
</dbReference>
<evidence type="ECO:0000256" key="2">
    <source>
        <dbReference type="ARBA" id="ARBA00009810"/>
    </source>
</evidence>
<evidence type="ECO:0000313" key="16">
    <source>
        <dbReference type="Proteomes" id="UP000319809"/>
    </source>
</evidence>
<dbReference type="PANTHER" id="PTHR32552">
    <property type="entry name" value="FERRICHROME IRON RECEPTOR-RELATED"/>
    <property type="match status" value="1"/>
</dbReference>
<accession>A0A4Y5YDS4</accession>
<evidence type="ECO:0000259" key="14">
    <source>
        <dbReference type="Pfam" id="PF07715"/>
    </source>
</evidence>
<proteinExistence type="inferred from homology"/>
<protein>
    <submittedName>
        <fullName evidence="15">TonB-dependent siderophore receptor</fullName>
    </submittedName>
</protein>
<evidence type="ECO:0000256" key="11">
    <source>
        <dbReference type="RuleBase" id="RU003357"/>
    </source>
</evidence>
<dbReference type="InterPro" id="IPR012910">
    <property type="entry name" value="Plug_dom"/>
</dbReference>
<dbReference type="Gene3D" id="2.40.170.20">
    <property type="entry name" value="TonB-dependent receptor, beta-barrel domain"/>
    <property type="match status" value="1"/>
</dbReference>
<dbReference type="GO" id="GO:0015344">
    <property type="term" value="F:siderophore uptake transmembrane transporter activity"/>
    <property type="evidence" value="ECO:0007669"/>
    <property type="project" value="TreeGrafter"/>
</dbReference>
<feature type="domain" description="TonB-dependent receptor plug" evidence="14">
    <location>
        <begin position="64"/>
        <end position="163"/>
    </location>
</feature>
<feature type="chain" id="PRO_5021228046" evidence="12">
    <location>
        <begin position="27"/>
        <end position="700"/>
    </location>
</feature>
<dbReference type="Pfam" id="PF07715">
    <property type="entry name" value="Plug"/>
    <property type="match status" value="1"/>
</dbReference>
<evidence type="ECO:0000259" key="13">
    <source>
        <dbReference type="Pfam" id="PF00593"/>
    </source>
</evidence>
<dbReference type="Proteomes" id="UP000319809">
    <property type="component" value="Chromosome"/>
</dbReference>
<dbReference type="NCBIfam" id="TIGR01783">
    <property type="entry name" value="TonB-siderophor"/>
    <property type="match status" value="1"/>
</dbReference>
<dbReference type="GO" id="GO:0015891">
    <property type="term" value="P:siderophore transport"/>
    <property type="evidence" value="ECO:0007669"/>
    <property type="project" value="InterPro"/>
</dbReference>
<keyword evidence="9 10" id="KW-0998">Cell outer membrane</keyword>
<dbReference type="Gene3D" id="2.170.130.10">
    <property type="entry name" value="TonB-dependent receptor, plug domain"/>
    <property type="match status" value="1"/>
</dbReference>
<dbReference type="GO" id="GO:0038023">
    <property type="term" value="F:signaling receptor activity"/>
    <property type="evidence" value="ECO:0007669"/>
    <property type="project" value="InterPro"/>
</dbReference>
<evidence type="ECO:0000256" key="5">
    <source>
        <dbReference type="ARBA" id="ARBA00022692"/>
    </source>
</evidence>
<evidence type="ECO:0000256" key="6">
    <source>
        <dbReference type="ARBA" id="ARBA00023077"/>
    </source>
</evidence>
<evidence type="ECO:0000256" key="12">
    <source>
        <dbReference type="SAM" id="SignalP"/>
    </source>
</evidence>
<dbReference type="KEGG" id="spol:FH971_07090"/>